<feature type="region of interest" description="Disordered" evidence="1">
    <location>
        <begin position="824"/>
        <end position="844"/>
    </location>
</feature>
<dbReference type="Pfam" id="PF25999">
    <property type="entry name" value="SYNRG_C"/>
    <property type="match status" value="1"/>
</dbReference>
<dbReference type="InterPro" id="IPR000261">
    <property type="entry name" value="EH_dom"/>
</dbReference>
<feature type="region of interest" description="Disordered" evidence="1">
    <location>
        <begin position="869"/>
        <end position="900"/>
    </location>
</feature>
<evidence type="ECO:0000313" key="3">
    <source>
        <dbReference type="EMBL" id="GFY76319.1"/>
    </source>
</evidence>
<dbReference type="EMBL" id="BMAV01021837">
    <property type="protein sequence ID" value="GFY76319.1"/>
    <property type="molecule type" value="Genomic_DNA"/>
</dbReference>
<proteinExistence type="predicted"/>
<dbReference type="InterPro" id="IPR059024">
    <property type="entry name" value="SYNRG_C"/>
</dbReference>
<dbReference type="GO" id="GO:0030130">
    <property type="term" value="C:clathrin coat of trans-Golgi network vesicle"/>
    <property type="evidence" value="ECO:0007669"/>
    <property type="project" value="TreeGrafter"/>
</dbReference>
<dbReference type="SMART" id="SM00027">
    <property type="entry name" value="EH"/>
    <property type="match status" value="1"/>
</dbReference>
<dbReference type="PROSITE" id="PS50031">
    <property type="entry name" value="EH"/>
    <property type="match status" value="1"/>
</dbReference>
<evidence type="ECO:0000259" key="2">
    <source>
        <dbReference type="PROSITE" id="PS50031"/>
    </source>
</evidence>
<feature type="compositionally biased region" description="Low complexity" evidence="1">
    <location>
        <begin position="891"/>
        <end position="900"/>
    </location>
</feature>
<feature type="domain" description="EH" evidence="2">
    <location>
        <begin position="385"/>
        <end position="478"/>
    </location>
</feature>
<dbReference type="Pfam" id="PF12763">
    <property type="entry name" value="EH"/>
    <property type="match status" value="1"/>
</dbReference>
<dbReference type="OrthoDB" id="524326at2759"/>
<dbReference type="AlphaFoldDB" id="A0A8X6YV70"/>
<sequence>MVTEYHKIALRLDNTSANPKEIYHDLKNDIVFYLPPNTTSKLQPINQELKEKQEITNDALLDDFLSLDSEAETSGSLTKLDILNSVKNENNTAMDCNEDKDDENREPPIGPQPAMPGRVIAPVCATGAIAYDSCTSPMIPIVPNAYGLIAAQPNPYVQHPSFTQQNIPTRVPLISAIPAVPGMFVPVTPINAGLSHPNVDPTKLLEEQKRLEKERNFQLQQQRLKQFTVAGKKGSLNAENLIDSMFGKVQPKQTRSVTSSSTTTAISSEPVKPVQPTTAVCQTPPVTRISQTPPVTVVKQEILSSVPSNPQRTQKELEAMMRECSDLSGPQKANKFSKPSVKELAPSAQQRYTFTSSNKSVDWKKLQGLDEVFVTKRPRFPPWCSKEYVPELFKQVEVIVTNNGTTAPDTKLLFPILISSALPQQLLGHIWELVNQSAPGQLTVEEMYAALALIAVAQAGHPVKTVDILHKLPSCPIPQLQCFTNPSQPIPAETQSQPQPVPLAEEKAFPTYTDVTPDQNTHLVVRPSAISLKDVSGSAGILNKPENNSETVNNSKNVDSSALGFISSPDDEFDDFKSATPTAVNFSIHTPSSDSVQAADDFADFKQAPPLSSSMTFKKDPTPVASEKPSLEEQDLMSPEEDKYSVFRSLQQVENADDWGNFSSVTNGFTSNTHIKKSDVKEASQSDKAILSELHSNPTVLVTNNNFFEPNSLTPVNTDKDDDDFGEFLHAEPPVPTVDSVTSQLEDLNTDFADFSNFKEAEFHQDPPIIGSAHMPHPDDEFSDFASSLPVPCKPELGSEFLFRHLKDNISLAESQSVSSLELGTFDGGGHSGESKSSLSRQGSIPSLDLKSTFVEGVDNEDCFGEFQSPVTVDRASKSPSPAKDAKGQESNNSSSNSLSLNFQNARSLPLTDKYSVIRAEESRDEDQHISCWIRCLQSSVNILQNTKKIFNQMSCSSVCNEILHTEEGENYIKDVIEVYKVVRRIAAASKSASKQTTQIIDLLNEADQAWQTICGFIAGSTLMPKEASLEFSSAVLSANVEDNTKACGLCLLNIEMKNKFGKEETLNLSYGGRNYHSTCANLWVNCVDPLLPALPLPQLL</sequence>
<evidence type="ECO:0000256" key="1">
    <source>
        <dbReference type="SAM" id="MobiDB-lite"/>
    </source>
</evidence>
<keyword evidence="4" id="KW-1185">Reference proteome</keyword>
<feature type="compositionally biased region" description="Polar residues" evidence="1">
    <location>
        <begin position="835"/>
        <end position="844"/>
    </location>
</feature>
<dbReference type="Proteomes" id="UP000886998">
    <property type="component" value="Unassembled WGS sequence"/>
</dbReference>
<evidence type="ECO:0000313" key="4">
    <source>
        <dbReference type="Proteomes" id="UP000886998"/>
    </source>
</evidence>
<gene>
    <name evidence="3" type="primary">Synrg</name>
    <name evidence="3" type="ORF">TNIN_400391</name>
</gene>
<feature type="region of interest" description="Disordered" evidence="1">
    <location>
        <begin position="91"/>
        <end position="115"/>
    </location>
</feature>
<name>A0A8X6YV70_9ARAC</name>
<dbReference type="PANTHER" id="PTHR15463:SF2">
    <property type="entry name" value="SYNERGIN GAMMA"/>
    <property type="match status" value="1"/>
</dbReference>
<comment type="caution">
    <text evidence="3">The sequence shown here is derived from an EMBL/GenBank/DDBJ whole genome shotgun (WGS) entry which is preliminary data.</text>
</comment>
<protein>
    <submittedName>
        <fullName evidence="3">Synergin gamma</fullName>
    </submittedName>
</protein>
<dbReference type="InterPro" id="IPR011992">
    <property type="entry name" value="EF-hand-dom_pair"/>
</dbReference>
<dbReference type="InterPro" id="IPR039656">
    <property type="entry name" value="SYNRG"/>
</dbReference>
<feature type="region of interest" description="Disordered" evidence="1">
    <location>
        <begin position="252"/>
        <end position="278"/>
    </location>
</feature>
<accession>A0A8X6YV70</accession>
<reference evidence="3" key="1">
    <citation type="submission" date="2020-08" db="EMBL/GenBank/DDBJ databases">
        <title>Multicomponent nature underlies the extraordinary mechanical properties of spider dragline silk.</title>
        <authorList>
            <person name="Kono N."/>
            <person name="Nakamura H."/>
            <person name="Mori M."/>
            <person name="Yoshida Y."/>
            <person name="Ohtoshi R."/>
            <person name="Malay A.D."/>
            <person name="Moran D.A.P."/>
            <person name="Tomita M."/>
            <person name="Numata K."/>
            <person name="Arakawa K."/>
        </authorList>
    </citation>
    <scope>NUCLEOTIDE SEQUENCE</scope>
</reference>
<organism evidence="3 4">
    <name type="scientific">Trichonephila inaurata madagascariensis</name>
    <dbReference type="NCBI Taxonomy" id="2747483"/>
    <lineage>
        <taxon>Eukaryota</taxon>
        <taxon>Metazoa</taxon>
        <taxon>Ecdysozoa</taxon>
        <taxon>Arthropoda</taxon>
        <taxon>Chelicerata</taxon>
        <taxon>Arachnida</taxon>
        <taxon>Araneae</taxon>
        <taxon>Araneomorphae</taxon>
        <taxon>Entelegynae</taxon>
        <taxon>Araneoidea</taxon>
        <taxon>Nephilidae</taxon>
        <taxon>Trichonephila</taxon>
        <taxon>Trichonephila inaurata</taxon>
    </lineage>
</organism>
<feature type="region of interest" description="Disordered" evidence="1">
    <location>
        <begin position="610"/>
        <end position="638"/>
    </location>
</feature>
<dbReference type="Gene3D" id="1.10.238.10">
    <property type="entry name" value="EF-hand"/>
    <property type="match status" value="1"/>
</dbReference>
<dbReference type="SUPFAM" id="SSF47473">
    <property type="entry name" value="EF-hand"/>
    <property type="match status" value="1"/>
</dbReference>
<dbReference type="PANTHER" id="PTHR15463">
    <property type="entry name" value="AP1 GAMMA SUBUNIT BINDING PROTEIN 1"/>
    <property type="match status" value="1"/>
</dbReference>
<feature type="compositionally biased region" description="Low complexity" evidence="1">
    <location>
        <begin position="254"/>
        <end position="268"/>
    </location>
</feature>